<dbReference type="GO" id="GO:0009435">
    <property type="term" value="P:NAD+ biosynthetic process"/>
    <property type="evidence" value="ECO:0007669"/>
    <property type="project" value="UniProtKB-UniPathway"/>
</dbReference>
<keyword evidence="9" id="KW-0863">Zinc-finger</keyword>
<dbReference type="EMBL" id="CM007905">
    <property type="protein sequence ID" value="OTF93263.1"/>
    <property type="molecule type" value="Genomic_DNA"/>
</dbReference>
<evidence type="ECO:0000256" key="11">
    <source>
        <dbReference type="ARBA" id="ARBA00022853"/>
    </source>
</evidence>
<gene>
    <name evidence="16" type="ORF">HannXRQ_Chr16g0531001</name>
</gene>
<dbReference type="GO" id="GO:0005634">
    <property type="term" value="C:nucleus"/>
    <property type="evidence" value="ECO:0007669"/>
    <property type="project" value="UniProtKB-SubCell"/>
</dbReference>
<dbReference type="PANTHER" id="PTHR11098:SF25">
    <property type="entry name" value="NICOTINATE PHOSPHORIBOSYLTRANSFERASE"/>
    <property type="match status" value="1"/>
</dbReference>
<evidence type="ECO:0000313" key="16">
    <source>
        <dbReference type="EMBL" id="OTF93263.1"/>
    </source>
</evidence>
<dbReference type="InParanoid" id="A0A251S469"/>
<evidence type="ECO:0000256" key="15">
    <source>
        <dbReference type="ARBA" id="ARBA00048668"/>
    </source>
</evidence>
<dbReference type="AlphaFoldDB" id="A0A251S469"/>
<dbReference type="SUPFAM" id="SSF57903">
    <property type="entry name" value="FYVE/PHD zinc finger"/>
    <property type="match status" value="1"/>
</dbReference>
<keyword evidence="10" id="KW-0862">Zinc</keyword>
<comment type="pathway">
    <text evidence="2">Cofactor biosynthesis; NAD(+) biosynthesis; nicotinate D-ribonucleotide from nicotinate: step 1/1.</text>
</comment>
<keyword evidence="6" id="KW-0436">Ligase</keyword>
<dbReference type="GO" id="GO:0008270">
    <property type="term" value="F:zinc ion binding"/>
    <property type="evidence" value="ECO:0007669"/>
    <property type="project" value="UniProtKB-KW"/>
</dbReference>
<evidence type="ECO:0000256" key="12">
    <source>
        <dbReference type="ARBA" id="ARBA00023015"/>
    </source>
</evidence>
<dbReference type="GO" id="GO:0004516">
    <property type="term" value="F:nicotinate phosphoribosyltransferase activity"/>
    <property type="evidence" value="ECO:0007669"/>
    <property type="project" value="UniProtKB-EC"/>
</dbReference>
<evidence type="ECO:0000256" key="6">
    <source>
        <dbReference type="ARBA" id="ARBA00022598"/>
    </source>
</evidence>
<name>A0A251S469_HELAN</name>
<keyword evidence="16" id="KW-0808">Transferase</keyword>
<dbReference type="SUPFAM" id="SSF54675">
    <property type="entry name" value="Nicotinate/Quinolinate PRTase N-terminal domain-like"/>
    <property type="match status" value="1"/>
</dbReference>
<dbReference type="InterPro" id="IPR044104">
    <property type="entry name" value="PHD_AL_plant"/>
</dbReference>
<dbReference type="EC" id="6.3.4.21" evidence="4"/>
<accession>A0A251S469</accession>
<evidence type="ECO:0000256" key="8">
    <source>
        <dbReference type="ARBA" id="ARBA00022723"/>
    </source>
</evidence>
<keyword evidence="8" id="KW-0479">Metal-binding</keyword>
<evidence type="ECO:0000256" key="1">
    <source>
        <dbReference type="ARBA" id="ARBA00004123"/>
    </source>
</evidence>
<dbReference type="InterPro" id="IPR036068">
    <property type="entry name" value="Nicotinate_pribotase-like_C"/>
</dbReference>
<keyword evidence="5" id="KW-0597">Phosphoprotein</keyword>
<evidence type="ECO:0000256" key="7">
    <source>
        <dbReference type="ARBA" id="ARBA00022642"/>
    </source>
</evidence>
<dbReference type="InterPro" id="IPR011011">
    <property type="entry name" value="Znf_FYVE_PHD"/>
</dbReference>
<evidence type="ECO:0000256" key="3">
    <source>
        <dbReference type="ARBA" id="ARBA00010445"/>
    </source>
</evidence>
<dbReference type="GO" id="GO:0016740">
    <property type="term" value="F:transferase activity"/>
    <property type="evidence" value="ECO:0007669"/>
    <property type="project" value="UniProtKB-KW"/>
</dbReference>
<dbReference type="SUPFAM" id="SSF51690">
    <property type="entry name" value="Nicotinate/Quinolinate PRTase C-terminal domain-like"/>
    <property type="match status" value="1"/>
</dbReference>
<evidence type="ECO:0000256" key="4">
    <source>
        <dbReference type="ARBA" id="ARBA00013236"/>
    </source>
</evidence>
<dbReference type="InterPro" id="IPR013083">
    <property type="entry name" value="Znf_RING/FYVE/PHD"/>
</dbReference>
<sequence length="321" mass="35869">MNDDEEVEDDEDEHGETLCGACSVNYASDEFWICCDIYEIWFHGKCVKITLAKAEHIKQYKLPLMRIEGLVAVIQLLETPFVKLINFASLVTTNAARHRFVAGKNNLLLEFGLFWAYVLEFPIFLYHQLIICNCVAGKLFGILLCGTHSHAFVSSFTRLSSLAGVFGETNQSELAAFVSYALAFLDNFLALVNTYDVMRGGIPNFCAFALALNDKGVYKAKGIRLDFGNLAYLSCEAMNFFHITEKEFHSTRFGKINVNASNNLNEETLDALNKHGHEVDSFGIGTNLVTCFAQPALGCVFKLVEINNQPRIKLSEDISKV</sequence>
<dbReference type="CDD" id="cd15613">
    <property type="entry name" value="PHD_AL_plant"/>
    <property type="match status" value="1"/>
</dbReference>
<evidence type="ECO:0000256" key="13">
    <source>
        <dbReference type="ARBA" id="ARBA00023163"/>
    </source>
</evidence>
<dbReference type="GO" id="GO:0006325">
    <property type="term" value="P:chromatin organization"/>
    <property type="evidence" value="ECO:0007669"/>
    <property type="project" value="UniProtKB-KW"/>
</dbReference>
<dbReference type="InterPro" id="IPR007229">
    <property type="entry name" value="Nic_PRibTrfase-Fam"/>
</dbReference>
<keyword evidence="14" id="KW-0539">Nucleus</keyword>
<evidence type="ECO:0000256" key="10">
    <source>
        <dbReference type="ARBA" id="ARBA00022833"/>
    </source>
</evidence>
<dbReference type="Gene3D" id="3.20.20.70">
    <property type="entry name" value="Aldolase class I"/>
    <property type="match status" value="1"/>
</dbReference>
<comment type="subcellular location">
    <subcellularLocation>
        <location evidence="1">Nucleus</location>
    </subcellularLocation>
</comment>
<comment type="catalytic activity">
    <reaction evidence="15">
        <text>5-phospho-alpha-D-ribose 1-diphosphate + nicotinate + ATP + H2O = nicotinate beta-D-ribonucleotide + ADP + phosphate + diphosphate</text>
        <dbReference type="Rhea" id="RHEA:36163"/>
        <dbReference type="ChEBI" id="CHEBI:15377"/>
        <dbReference type="ChEBI" id="CHEBI:30616"/>
        <dbReference type="ChEBI" id="CHEBI:32544"/>
        <dbReference type="ChEBI" id="CHEBI:33019"/>
        <dbReference type="ChEBI" id="CHEBI:43474"/>
        <dbReference type="ChEBI" id="CHEBI:57502"/>
        <dbReference type="ChEBI" id="CHEBI:58017"/>
        <dbReference type="ChEBI" id="CHEBI:456216"/>
        <dbReference type="EC" id="6.3.4.21"/>
    </reaction>
</comment>
<keyword evidence="7" id="KW-0662">Pyridine nucleotide biosynthesis</keyword>
<dbReference type="InterPro" id="IPR013785">
    <property type="entry name" value="Aldolase_TIM"/>
</dbReference>
<keyword evidence="11" id="KW-0156">Chromatin regulator</keyword>
<dbReference type="Gene3D" id="3.30.40.10">
    <property type="entry name" value="Zinc/RING finger domain, C3HC4 (zinc finger)"/>
    <property type="match status" value="1"/>
</dbReference>
<dbReference type="PANTHER" id="PTHR11098">
    <property type="entry name" value="NICOTINATE PHOSPHORIBOSYLTRANSFERASE"/>
    <property type="match status" value="1"/>
</dbReference>
<dbReference type="Proteomes" id="UP000215914">
    <property type="component" value="Chromosome 16"/>
</dbReference>
<keyword evidence="13" id="KW-0804">Transcription</keyword>
<dbReference type="FunFam" id="3.30.40.10:FF:000306">
    <property type="entry name" value="PHD finger alfin-like protein"/>
    <property type="match status" value="1"/>
</dbReference>
<dbReference type="PIRSF" id="PIRSF000484">
    <property type="entry name" value="NAPRT"/>
    <property type="match status" value="1"/>
</dbReference>
<evidence type="ECO:0000256" key="5">
    <source>
        <dbReference type="ARBA" id="ARBA00022553"/>
    </source>
</evidence>
<reference evidence="17" key="1">
    <citation type="journal article" date="2017" name="Nature">
        <title>The sunflower genome provides insights into oil metabolism, flowering and Asterid evolution.</title>
        <authorList>
            <person name="Badouin H."/>
            <person name="Gouzy J."/>
            <person name="Grassa C.J."/>
            <person name="Murat F."/>
            <person name="Staton S.E."/>
            <person name="Cottret L."/>
            <person name="Lelandais-Briere C."/>
            <person name="Owens G.L."/>
            <person name="Carrere S."/>
            <person name="Mayjonade B."/>
            <person name="Legrand L."/>
            <person name="Gill N."/>
            <person name="Kane N.C."/>
            <person name="Bowers J.E."/>
            <person name="Hubner S."/>
            <person name="Bellec A."/>
            <person name="Berard A."/>
            <person name="Berges H."/>
            <person name="Blanchet N."/>
            <person name="Boniface M.C."/>
            <person name="Brunel D."/>
            <person name="Catrice O."/>
            <person name="Chaidir N."/>
            <person name="Claudel C."/>
            <person name="Donnadieu C."/>
            <person name="Faraut T."/>
            <person name="Fievet G."/>
            <person name="Helmstetter N."/>
            <person name="King M."/>
            <person name="Knapp S.J."/>
            <person name="Lai Z."/>
            <person name="Le Paslier M.C."/>
            <person name="Lippi Y."/>
            <person name="Lorenzon L."/>
            <person name="Mandel J.R."/>
            <person name="Marage G."/>
            <person name="Marchand G."/>
            <person name="Marquand E."/>
            <person name="Bret-Mestries E."/>
            <person name="Morien E."/>
            <person name="Nambeesan S."/>
            <person name="Nguyen T."/>
            <person name="Pegot-Espagnet P."/>
            <person name="Pouilly N."/>
            <person name="Raftis F."/>
            <person name="Sallet E."/>
            <person name="Schiex T."/>
            <person name="Thomas J."/>
            <person name="Vandecasteele C."/>
            <person name="Vares D."/>
            <person name="Vear F."/>
            <person name="Vautrin S."/>
            <person name="Crespi M."/>
            <person name="Mangin B."/>
            <person name="Burke J.M."/>
            <person name="Salse J."/>
            <person name="Munos S."/>
            <person name="Vincourt P."/>
            <person name="Rieseberg L.H."/>
            <person name="Langlade N.B."/>
        </authorList>
    </citation>
    <scope>NUCLEOTIDE SEQUENCE [LARGE SCALE GENOMIC DNA]</scope>
    <source>
        <strain evidence="17">cv. SF193</strain>
    </source>
</reference>
<keyword evidence="17" id="KW-1185">Reference proteome</keyword>
<evidence type="ECO:0000256" key="9">
    <source>
        <dbReference type="ARBA" id="ARBA00022771"/>
    </source>
</evidence>
<evidence type="ECO:0000313" key="17">
    <source>
        <dbReference type="Proteomes" id="UP000215914"/>
    </source>
</evidence>
<evidence type="ECO:0000256" key="2">
    <source>
        <dbReference type="ARBA" id="ARBA00004952"/>
    </source>
</evidence>
<dbReference type="STRING" id="4232.A0A251S469"/>
<protein>
    <recommendedName>
        <fullName evidence="4">nicotinate phosphoribosyltransferase</fullName>
        <ecNumber evidence="4">6.3.4.21</ecNumber>
    </recommendedName>
</protein>
<keyword evidence="12" id="KW-0805">Transcription regulation</keyword>
<comment type="similarity">
    <text evidence="3">Belongs to the Alfin family.</text>
</comment>
<proteinExistence type="inferred from homology"/>
<dbReference type="UniPathway" id="UPA00253">
    <property type="reaction ID" value="UER00457"/>
</dbReference>
<dbReference type="Gene3D" id="3.20.140.10">
    <property type="entry name" value="nicotinate phosphoribosyltransferase"/>
    <property type="match status" value="1"/>
</dbReference>
<evidence type="ECO:0000256" key="14">
    <source>
        <dbReference type="ARBA" id="ARBA00023242"/>
    </source>
</evidence>
<organism evidence="16 17">
    <name type="scientific">Helianthus annuus</name>
    <name type="common">Common sunflower</name>
    <dbReference type="NCBI Taxonomy" id="4232"/>
    <lineage>
        <taxon>Eukaryota</taxon>
        <taxon>Viridiplantae</taxon>
        <taxon>Streptophyta</taxon>
        <taxon>Embryophyta</taxon>
        <taxon>Tracheophyta</taxon>
        <taxon>Spermatophyta</taxon>
        <taxon>Magnoliopsida</taxon>
        <taxon>eudicotyledons</taxon>
        <taxon>Gunneridae</taxon>
        <taxon>Pentapetalae</taxon>
        <taxon>asterids</taxon>
        <taxon>campanulids</taxon>
        <taxon>Asterales</taxon>
        <taxon>Asteraceae</taxon>
        <taxon>Asteroideae</taxon>
        <taxon>Heliantheae alliance</taxon>
        <taxon>Heliantheae</taxon>
        <taxon>Helianthus</taxon>
    </lineage>
</organism>